<dbReference type="PANTHER" id="PTHR38139">
    <property type="entry name" value="GATE DOMAIN-CONTAINING PROTEIN"/>
    <property type="match status" value="1"/>
</dbReference>
<keyword evidence="2" id="KW-0812">Transmembrane</keyword>
<evidence type="ECO:0008006" key="5">
    <source>
        <dbReference type="Google" id="ProtNLM"/>
    </source>
</evidence>
<dbReference type="EMBL" id="FR746099">
    <property type="protein sequence ID" value="CCC41316.1"/>
    <property type="molecule type" value="Genomic_DNA"/>
</dbReference>
<dbReference type="KEGG" id="hwc:Hqrw_3563"/>
<dbReference type="GeneID" id="12448384"/>
<name>G0LMJ6_HALWC</name>
<reference evidence="3 4" key="1">
    <citation type="journal article" date="2011" name="PLoS ONE">
        <title>Haloquadratum walsbyi: limited diversity in a global pond.</title>
        <authorList>
            <person name="Dyall-Smith M."/>
            <person name="Pfeiffer F."/>
            <person name="Klee K."/>
            <person name="Palm P."/>
            <person name="Gross K."/>
            <person name="Schuster S.C."/>
            <person name="Rampp M."/>
            <person name="Oesterhelt D."/>
        </authorList>
    </citation>
    <scope>NUCLEOTIDE SEQUENCE [LARGE SCALE GENOMIC DNA]</scope>
    <source>
        <strain evidence="4">DSM 16854 / JCM 12705 / C23</strain>
    </source>
</reference>
<dbReference type="RefSeq" id="WP_014556719.1">
    <property type="nucleotide sequence ID" value="NC_017459.1"/>
</dbReference>
<feature type="transmembrane region" description="Helical" evidence="2">
    <location>
        <begin position="306"/>
        <end position="323"/>
    </location>
</feature>
<evidence type="ECO:0000256" key="1">
    <source>
        <dbReference type="SAM" id="MobiDB-lite"/>
    </source>
</evidence>
<dbReference type="AlphaFoldDB" id="G0LMJ6"/>
<dbReference type="HOGENOM" id="CLU_048086_0_0_2"/>
<proteinExistence type="predicted"/>
<sequence>MNVLALIDSFWPILVDVIPRVARIAVFVTVGVFLANVAVEFGLVERIAVISKYLTRPANLPDEVGTAIITTAASTTAGYGMLADFRESGRLSDIETLIAVTINTFFGFVQHIFTFYAPVLIPILGARVGVLYVGARAAIALGISIVGVLAGAILLRSTEPLSKQQQQEHTTTTDSDALTKAEVETGGKTRKSDTRSTSNTTPRSDGGPVTTDDSRSLRTILRAAGEQTFAKTRRIVPRLAIVYVLITIVIETQNLQALTAIAEPLTAVLGLPGAALPVVAVFAFDTTAGAATVAPMVGPTFTAQTAVATMLLGGIVSFAVSTFKRSIPFQYGIWGPTFGSKVIIVNTVLKIIFITAALGVLLL</sequence>
<dbReference type="PANTHER" id="PTHR38139:SF1">
    <property type="entry name" value="NUCLEOSIDE TRANSPORTER_FEOB GTPASE GATE DOMAIN-CONTAINING PROTEIN"/>
    <property type="match status" value="1"/>
</dbReference>
<feature type="transmembrane region" description="Helical" evidence="2">
    <location>
        <begin position="21"/>
        <end position="44"/>
    </location>
</feature>
<dbReference type="InterPro" id="IPR038880">
    <property type="entry name" value="MJ0871-like"/>
</dbReference>
<feature type="compositionally biased region" description="Basic and acidic residues" evidence="1">
    <location>
        <begin position="177"/>
        <end position="194"/>
    </location>
</feature>
<evidence type="ECO:0000313" key="4">
    <source>
        <dbReference type="Proteomes" id="UP000007954"/>
    </source>
</evidence>
<feature type="transmembrane region" description="Helical" evidence="2">
    <location>
        <begin position="97"/>
        <end position="124"/>
    </location>
</feature>
<dbReference type="OrthoDB" id="51620at2157"/>
<evidence type="ECO:0000313" key="3">
    <source>
        <dbReference type="EMBL" id="CCC41316.1"/>
    </source>
</evidence>
<accession>G0LMJ6</accession>
<feature type="transmembrane region" description="Helical" evidence="2">
    <location>
        <begin position="130"/>
        <end position="155"/>
    </location>
</feature>
<keyword evidence="2" id="KW-0472">Membrane</keyword>
<feature type="compositionally biased region" description="Polar residues" evidence="1">
    <location>
        <begin position="161"/>
        <end position="176"/>
    </location>
</feature>
<organism evidence="3 4">
    <name type="scientific">Haloquadratum walsbyi (strain DSM 16854 / JCM 12705 / C23)</name>
    <dbReference type="NCBI Taxonomy" id="768065"/>
    <lineage>
        <taxon>Archaea</taxon>
        <taxon>Methanobacteriati</taxon>
        <taxon>Methanobacteriota</taxon>
        <taxon>Stenosarchaea group</taxon>
        <taxon>Halobacteria</taxon>
        <taxon>Halobacteriales</taxon>
        <taxon>Haloferacaceae</taxon>
        <taxon>Haloquadratum</taxon>
    </lineage>
</organism>
<dbReference type="Proteomes" id="UP000007954">
    <property type="component" value="Chromosome"/>
</dbReference>
<feature type="transmembrane region" description="Helical" evidence="2">
    <location>
        <begin position="64"/>
        <end position="85"/>
    </location>
</feature>
<gene>
    <name evidence="3" type="ordered locus">Hqrw_3563</name>
</gene>
<feature type="region of interest" description="Disordered" evidence="1">
    <location>
        <begin position="161"/>
        <end position="213"/>
    </location>
</feature>
<protein>
    <recommendedName>
        <fullName evidence="5">Nucleoside recognition protein</fullName>
    </recommendedName>
</protein>
<feature type="transmembrane region" description="Helical" evidence="2">
    <location>
        <begin position="240"/>
        <end position="262"/>
    </location>
</feature>
<evidence type="ECO:0000256" key="2">
    <source>
        <dbReference type="SAM" id="Phobius"/>
    </source>
</evidence>
<keyword evidence="2" id="KW-1133">Transmembrane helix</keyword>
<feature type="transmembrane region" description="Helical" evidence="2">
    <location>
        <begin position="343"/>
        <end position="362"/>
    </location>
</feature>